<evidence type="ECO:0008006" key="3">
    <source>
        <dbReference type="Google" id="ProtNLM"/>
    </source>
</evidence>
<dbReference type="RefSeq" id="WP_073192852.1">
    <property type="nucleotide sequence ID" value="NZ_FQTW01000004.1"/>
</dbReference>
<organism evidence="1 2">
    <name type="scientific">Psychroflexus salarius</name>
    <dbReference type="NCBI Taxonomy" id="1155689"/>
    <lineage>
        <taxon>Bacteria</taxon>
        <taxon>Pseudomonadati</taxon>
        <taxon>Bacteroidota</taxon>
        <taxon>Flavobacteriia</taxon>
        <taxon>Flavobacteriales</taxon>
        <taxon>Flavobacteriaceae</taxon>
        <taxon>Psychroflexus</taxon>
    </lineage>
</organism>
<dbReference type="EMBL" id="FQTW01000004">
    <property type="protein sequence ID" value="SHE70472.1"/>
    <property type="molecule type" value="Genomic_DNA"/>
</dbReference>
<reference evidence="1 2" key="1">
    <citation type="submission" date="2016-11" db="EMBL/GenBank/DDBJ databases">
        <authorList>
            <person name="Jaros S."/>
            <person name="Januszkiewicz K."/>
            <person name="Wedrychowicz H."/>
        </authorList>
    </citation>
    <scope>NUCLEOTIDE SEQUENCE [LARGE SCALE GENOMIC DNA]</scope>
    <source>
        <strain evidence="1 2">DSM 25661</strain>
    </source>
</reference>
<gene>
    <name evidence="1" type="ORF">SAMN05444278_104145</name>
</gene>
<dbReference type="Proteomes" id="UP000184462">
    <property type="component" value="Unassembled WGS sequence"/>
</dbReference>
<dbReference type="PROSITE" id="PS51257">
    <property type="entry name" value="PROKAR_LIPOPROTEIN"/>
    <property type="match status" value="1"/>
</dbReference>
<dbReference type="STRING" id="1155689.SAMN05444278_104145"/>
<accession>A0A1M4VNT9</accession>
<proteinExistence type="predicted"/>
<keyword evidence="2" id="KW-1185">Reference proteome</keyword>
<protein>
    <recommendedName>
        <fullName evidence="3">DUF5017 domain-containing protein</fullName>
    </recommendedName>
</protein>
<name>A0A1M4VNT9_9FLAO</name>
<evidence type="ECO:0000313" key="2">
    <source>
        <dbReference type="Proteomes" id="UP000184462"/>
    </source>
</evidence>
<sequence>MKNLFFLGGLFISLFITSCEPVEDLENDINNELENTPITGVVEYTLVEEDYTDILELNFPNFSNSDQARELVPTLLTEMYPFWGKGSQALVTFDLYAPQLSVEGDPTEYTLMDEDYDPYSNYGNFDNYTDIKDFLSNKYPNAAEGELVILTFEFYSGSTETLTEGFVFNGTNWAQTTMVTDAQYEEMGHGQYYNFNSEDQAETKLEILLNNTVSYDVIEEGTVKRMLYKFYSGSVNYQVANFVYSNDMWMLLTNVATETLQFGHDGETWVPDNTIKYELTADDFNLIANALADTYPGPTSSAGNYGNFDRREGNSNFWSDDMILEAMNVLLDSKNPEAENGQKYELTYAIYNGTSGTETIFVIKQDGVWEINPDA</sequence>
<evidence type="ECO:0000313" key="1">
    <source>
        <dbReference type="EMBL" id="SHE70472.1"/>
    </source>
</evidence>
<dbReference type="OrthoDB" id="1013052at2"/>
<dbReference type="AlphaFoldDB" id="A0A1M4VNT9"/>